<evidence type="ECO:0008006" key="3">
    <source>
        <dbReference type="Google" id="ProtNLM"/>
    </source>
</evidence>
<protein>
    <recommendedName>
        <fullName evidence="3">Lipoprotein</fullName>
    </recommendedName>
</protein>
<dbReference type="RefSeq" id="WP_109416040.1">
    <property type="nucleotide sequence ID" value="NZ_QEAS01000009.1"/>
</dbReference>
<name>A0A2U2PG29_9SPHI</name>
<dbReference type="EMBL" id="QEAS01000009">
    <property type="protein sequence ID" value="PWG80333.1"/>
    <property type="molecule type" value="Genomic_DNA"/>
</dbReference>
<accession>A0A2U2PG29</accession>
<dbReference type="PROSITE" id="PS51257">
    <property type="entry name" value="PROKAR_LIPOPROTEIN"/>
    <property type="match status" value="1"/>
</dbReference>
<evidence type="ECO:0000313" key="2">
    <source>
        <dbReference type="Proteomes" id="UP000245647"/>
    </source>
</evidence>
<dbReference type="OrthoDB" id="706386at2"/>
<gene>
    <name evidence="1" type="ORF">DDR33_12020</name>
</gene>
<comment type="caution">
    <text evidence="1">The sequence shown here is derived from an EMBL/GenBank/DDBJ whole genome shotgun (WGS) entry which is preliminary data.</text>
</comment>
<organism evidence="1 2">
    <name type="scientific">Pararcticibacter amylolyticus</name>
    <dbReference type="NCBI Taxonomy" id="2173175"/>
    <lineage>
        <taxon>Bacteria</taxon>
        <taxon>Pseudomonadati</taxon>
        <taxon>Bacteroidota</taxon>
        <taxon>Sphingobacteriia</taxon>
        <taxon>Sphingobacteriales</taxon>
        <taxon>Sphingobacteriaceae</taxon>
        <taxon>Pararcticibacter</taxon>
    </lineage>
</organism>
<reference evidence="1 2" key="1">
    <citation type="submission" date="2018-04" db="EMBL/GenBank/DDBJ databases">
        <title>Pedobacter chongqingensis sp. nov., isolated from a rottenly hemp rope.</title>
        <authorList>
            <person name="Cai Y."/>
        </authorList>
    </citation>
    <scope>NUCLEOTIDE SEQUENCE [LARGE SCALE GENOMIC DNA]</scope>
    <source>
        <strain evidence="1 2">FJ4-8</strain>
    </source>
</reference>
<sequence>MNRVLKMSCFVAVIAILACGKSEKNEPSDGKSGFISLYKDEPYIGKADAKMYVRGYEPLPSIEGKGTFSLDKIRGDSVMIIIDATFEGGDSYNFALPGKQKGKEWAFKGNLGSFTINDKGSMTGEVADEKKRIQWKGNLFDDRLMLDVSINYLIAEGNIPEESILRSSLDLKRRGNGTGGSGSGCEKLAWVNKAVFNWGSGTMDLALLPVCQ</sequence>
<keyword evidence="2" id="KW-1185">Reference proteome</keyword>
<dbReference type="Proteomes" id="UP000245647">
    <property type="component" value="Unassembled WGS sequence"/>
</dbReference>
<dbReference type="AlphaFoldDB" id="A0A2U2PG29"/>
<proteinExistence type="predicted"/>
<evidence type="ECO:0000313" key="1">
    <source>
        <dbReference type="EMBL" id="PWG80333.1"/>
    </source>
</evidence>